<keyword evidence="1" id="KW-0812">Transmembrane</keyword>
<reference evidence="2" key="1">
    <citation type="submission" date="2020-08" db="EMBL/GenBank/DDBJ databases">
        <title>Sequencing the genomes of 1000 actinobacteria strains.</title>
        <authorList>
            <person name="Klenk H.-P."/>
        </authorList>
    </citation>
    <scope>NUCLEOTIDE SEQUENCE</scope>
    <source>
        <strain evidence="2">DSM 10695</strain>
    </source>
</reference>
<keyword evidence="3" id="KW-1185">Reference proteome</keyword>
<feature type="transmembrane region" description="Helical" evidence="1">
    <location>
        <begin position="56"/>
        <end position="83"/>
    </location>
</feature>
<feature type="transmembrane region" description="Helical" evidence="1">
    <location>
        <begin position="6"/>
        <end position="24"/>
    </location>
</feature>
<keyword evidence="1" id="KW-0472">Membrane</keyword>
<feature type="transmembrane region" description="Helical" evidence="1">
    <location>
        <begin position="89"/>
        <end position="114"/>
    </location>
</feature>
<evidence type="ECO:0000313" key="2">
    <source>
        <dbReference type="EMBL" id="MBB6335291.1"/>
    </source>
</evidence>
<comment type="caution">
    <text evidence="2">The sequence shown here is derived from an EMBL/GenBank/DDBJ whole genome shotgun (WGS) entry which is preliminary data.</text>
</comment>
<evidence type="ECO:0000313" key="3">
    <source>
        <dbReference type="Proteomes" id="UP000617426"/>
    </source>
</evidence>
<dbReference type="AlphaFoldDB" id="A0A923E3D5"/>
<protein>
    <submittedName>
        <fullName evidence="2">Small-conductance mechanosensitive channel</fullName>
    </submittedName>
</protein>
<sequence length="121" mass="12526">MNVLAVIGPIGFAALAGLYALVAVKARAGALPKGSALGLHHRELEKDEEAWTIGHLAAWPVLAMAALVSGFHAIGSFIAGVLMGEEGRGFLTVLVVSGIVVVLALWFVASAAAVNTVRRRE</sequence>
<gene>
    <name evidence="2" type="ORF">HD592_001856</name>
</gene>
<dbReference type="EMBL" id="JACHMK010000001">
    <property type="protein sequence ID" value="MBB6335291.1"/>
    <property type="molecule type" value="Genomic_DNA"/>
</dbReference>
<keyword evidence="1" id="KW-1133">Transmembrane helix</keyword>
<name>A0A923E3D5_9ACTO</name>
<dbReference type="Proteomes" id="UP000617426">
    <property type="component" value="Unassembled WGS sequence"/>
</dbReference>
<evidence type="ECO:0000256" key="1">
    <source>
        <dbReference type="SAM" id="Phobius"/>
    </source>
</evidence>
<accession>A0A923E3D5</accession>
<dbReference type="RefSeq" id="WP_184453607.1">
    <property type="nucleotide sequence ID" value="NZ_JACHMK010000001.1"/>
</dbReference>
<organism evidence="2 3">
    <name type="scientific">Schaalia hyovaginalis</name>
    <dbReference type="NCBI Taxonomy" id="29316"/>
    <lineage>
        <taxon>Bacteria</taxon>
        <taxon>Bacillati</taxon>
        <taxon>Actinomycetota</taxon>
        <taxon>Actinomycetes</taxon>
        <taxon>Actinomycetales</taxon>
        <taxon>Actinomycetaceae</taxon>
        <taxon>Schaalia</taxon>
    </lineage>
</organism>
<proteinExistence type="predicted"/>